<evidence type="ECO:0000256" key="1">
    <source>
        <dbReference type="SAM" id="MobiDB-lite"/>
    </source>
</evidence>
<dbReference type="EMBL" id="HE796683">
    <property type="protein sequence ID" value="CCG99010.1"/>
    <property type="molecule type" value="Genomic_DNA"/>
</dbReference>
<protein>
    <submittedName>
        <fullName evidence="2">Uncharacterized protein</fullName>
    </submittedName>
</protein>
<reference evidence="2 3" key="1">
    <citation type="journal article" date="2012" name="J. Bacteriol.">
        <title>Genome Sequence of Fibrella aestuarina BUZ 2T, a Filamentous Marine Bacterium.</title>
        <authorList>
            <person name="Filippini M."/>
            <person name="Qi W."/>
            <person name="Blom J."/>
            <person name="Goesmann A."/>
            <person name="Smits T.H."/>
            <person name="Bagheri H.C."/>
        </authorList>
    </citation>
    <scope>NUCLEOTIDE SEQUENCE [LARGE SCALE GENOMIC DNA]</scope>
    <source>
        <strain evidence="3">BUZ 2T</strain>
    </source>
</reference>
<gene>
    <name evidence="2" type="ORF">FAES_0999</name>
</gene>
<proteinExistence type="predicted"/>
<organism evidence="2 3">
    <name type="scientific">Fibrella aestuarina BUZ 2</name>
    <dbReference type="NCBI Taxonomy" id="1166018"/>
    <lineage>
        <taxon>Bacteria</taxon>
        <taxon>Pseudomonadati</taxon>
        <taxon>Bacteroidota</taxon>
        <taxon>Cytophagia</taxon>
        <taxon>Cytophagales</taxon>
        <taxon>Spirosomataceae</taxon>
        <taxon>Fibrella</taxon>
    </lineage>
</organism>
<accession>I0K4F7</accession>
<dbReference type="AlphaFoldDB" id="I0K4F7"/>
<name>I0K4F7_9BACT</name>
<dbReference type="HOGENOM" id="CLU_2408921_0_0_10"/>
<dbReference type="KEGG" id="fae:FAES_0999"/>
<keyword evidence="3" id="KW-1185">Reference proteome</keyword>
<sequence>MTVNLVNTQVRLGSQEGVLGEQPTHKNENDCPNESNQQIHNKTVVVGVVAQALGYKTADEAADDPQNDIDQCRIVAAHETASQITGNTADDN</sequence>
<feature type="region of interest" description="Disordered" evidence="1">
    <location>
        <begin position="14"/>
        <end position="38"/>
    </location>
</feature>
<evidence type="ECO:0000313" key="2">
    <source>
        <dbReference type="EMBL" id="CCG99010.1"/>
    </source>
</evidence>
<dbReference type="Proteomes" id="UP000011058">
    <property type="component" value="Chromosome"/>
</dbReference>
<evidence type="ECO:0000313" key="3">
    <source>
        <dbReference type="Proteomes" id="UP000011058"/>
    </source>
</evidence>